<dbReference type="OrthoDB" id="269804at2759"/>
<dbReference type="Pfam" id="PF03587">
    <property type="entry name" value="EMG1"/>
    <property type="match status" value="1"/>
</dbReference>
<evidence type="ECO:0000256" key="3">
    <source>
        <dbReference type="ARBA" id="ARBA00022552"/>
    </source>
</evidence>
<keyword evidence="4 9" id="KW-0489">Methyltransferase</keyword>
<dbReference type="InterPro" id="IPR005304">
    <property type="entry name" value="Rbsml_bgen_MeTrfase_EMG1/NEP1"/>
</dbReference>
<dbReference type="CDD" id="cd18088">
    <property type="entry name" value="Nep1-like"/>
    <property type="match status" value="1"/>
</dbReference>
<gene>
    <name evidence="9" type="ORF">FBUS_10520</name>
</gene>
<organism evidence="9 10">
    <name type="scientific">Fasciolopsis buskii</name>
    <dbReference type="NCBI Taxonomy" id="27845"/>
    <lineage>
        <taxon>Eukaryota</taxon>
        <taxon>Metazoa</taxon>
        <taxon>Spiralia</taxon>
        <taxon>Lophotrochozoa</taxon>
        <taxon>Platyhelminthes</taxon>
        <taxon>Trematoda</taxon>
        <taxon>Digenea</taxon>
        <taxon>Plagiorchiida</taxon>
        <taxon>Echinostomata</taxon>
        <taxon>Echinostomatoidea</taxon>
        <taxon>Fasciolidae</taxon>
        <taxon>Fasciolopsis</taxon>
    </lineage>
</organism>
<dbReference type="GO" id="GO:0032040">
    <property type="term" value="C:small-subunit processome"/>
    <property type="evidence" value="ECO:0007669"/>
    <property type="project" value="TreeGrafter"/>
</dbReference>
<dbReference type="PANTHER" id="PTHR12636">
    <property type="entry name" value="NEP1/MRA1"/>
    <property type="match status" value="1"/>
</dbReference>
<keyword evidence="10" id="KW-1185">Reference proteome</keyword>
<dbReference type="Proteomes" id="UP000728185">
    <property type="component" value="Unassembled WGS sequence"/>
</dbReference>
<dbReference type="GO" id="GO:0019843">
    <property type="term" value="F:rRNA binding"/>
    <property type="evidence" value="ECO:0007669"/>
    <property type="project" value="UniProtKB-KW"/>
</dbReference>
<dbReference type="Gene3D" id="3.40.1280.10">
    <property type="match status" value="1"/>
</dbReference>
<proteinExistence type="inferred from homology"/>
<protein>
    <submittedName>
        <fullName evidence="9">Ribosomal RNA small subunit methyltransferase NEP1</fullName>
    </submittedName>
</protein>
<keyword evidence="6" id="KW-0949">S-adenosyl-L-methionine</keyword>
<comment type="similarity">
    <text evidence="1">Belongs to the class IV-like SAM-binding methyltransferase superfamily. RNA methyltransferase NEP1 family.</text>
</comment>
<evidence type="ECO:0000256" key="8">
    <source>
        <dbReference type="ARBA" id="ARBA00022884"/>
    </source>
</evidence>
<dbReference type="InterPro" id="IPR029028">
    <property type="entry name" value="Alpha/beta_knot_MTases"/>
</dbReference>
<evidence type="ECO:0000256" key="5">
    <source>
        <dbReference type="ARBA" id="ARBA00022679"/>
    </source>
</evidence>
<evidence type="ECO:0000256" key="2">
    <source>
        <dbReference type="ARBA" id="ARBA00022517"/>
    </source>
</evidence>
<keyword evidence="8" id="KW-0694">RNA-binding</keyword>
<dbReference type="GO" id="GO:0070475">
    <property type="term" value="P:rRNA base methylation"/>
    <property type="evidence" value="ECO:0007669"/>
    <property type="project" value="InterPro"/>
</dbReference>
<accession>A0A8E0VIK9</accession>
<evidence type="ECO:0000256" key="6">
    <source>
        <dbReference type="ARBA" id="ARBA00022691"/>
    </source>
</evidence>
<keyword evidence="3" id="KW-0698">rRNA processing</keyword>
<dbReference type="EMBL" id="LUCM01003498">
    <property type="protein sequence ID" value="KAA0195703.1"/>
    <property type="molecule type" value="Genomic_DNA"/>
</dbReference>
<reference evidence="9" key="1">
    <citation type="submission" date="2019-05" db="EMBL/GenBank/DDBJ databases">
        <title>Annotation for the trematode Fasciolopsis buski.</title>
        <authorList>
            <person name="Choi Y.-J."/>
        </authorList>
    </citation>
    <scope>NUCLEOTIDE SEQUENCE</scope>
    <source>
        <strain evidence="9">HT</strain>
        <tissue evidence="9">Whole worm</tissue>
    </source>
</reference>
<keyword evidence="7" id="KW-0699">rRNA-binding</keyword>
<evidence type="ECO:0000256" key="1">
    <source>
        <dbReference type="ARBA" id="ARBA00008115"/>
    </source>
</evidence>
<dbReference type="SUPFAM" id="SSF75217">
    <property type="entry name" value="alpha/beta knot"/>
    <property type="match status" value="1"/>
</dbReference>
<evidence type="ECO:0000256" key="7">
    <source>
        <dbReference type="ARBA" id="ARBA00022730"/>
    </source>
</evidence>
<evidence type="ECO:0000313" key="10">
    <source>
        <dbReference type="Proteomes" id="UP000728185"/>
    </source>
</evidence>
<dbReference type="InterPro" id="IPR029026">
    <property type="entry name" value="tRNA_m1G_MTases_N"/>
</dbReference>
<evidence type="ECO:0000313" key="9">
    <source>
        <dbReference type="EMBL" id="KAA0195703.1"/>
    </source>
</evidence>
<keyword evidence="5" id="KW-0808">Transferase</keyword>
<sequence length="143" mass="16054">MTEVTEGSEPSTGGVQKVYILLDQACLESVKAAGGKEYQLLNPDRHKDRILDRGMDPSDIRPDIIHQCLLMLLDSPLNRVGKLQVFIRTRKNVIIEVNPKTRIPRTFERFSGLMVQLLHKLSIHAATGGHEKLLKVIVHISVP</sequence>
<dbReference type="GO" id="GO:0070037">
    <property type="term" value="F:rRNA (pseudouridine) methyltransferase activity"/>
    <property type="evidence" value="ECO:0007669"/>
    <property type="project" value="InterPro"/>
</dbReference>
<dbReference type="PANTHER" id="PTHR12636:SF5">
    <property type="entry name" value="RIBOSOMAL RNA SMALL SUBUNIT METHYLTRANSFERASE NEP1"/>
    <property type="match status" value="1"/>
</dbReference>
<keyword evidence="2" id="KW-0690">Ribosome biogenesis</keyword>
<name>A0A8E0VIK9_9TREM</name>
<comment type="caution">
    <text evidence="9">The sequence shown here is derived from an EMBL/GenBank/DDBJ whole genome shotgun (WGS) entry which is preliminary data.</text>
</comment>
<evidence type="ECO:0000256" key="4">
    <source>
        <dbReference type="ARBA" id="ARBA00022603"/>
    </source>
</evidence>
<dbReference type="AlphaFoldDB" id="A0A8E0VIK9"/>